<evidence type="ECO:0000313" key="7">
    <source>
        <dbReference type="Proteomes" id="UP000247810"/>
    </source>
</evidence>
<keyword evidence="1" id="KW-0285">Flavoprotein</keyword>
<dbReference type="GO" id="GO:0004497">
    <property type="term" value="F:monooxygenase activity"/>
    <property type="evidence" value="ECO:0007669"/>
    <property type="project" value="UniProtKB-KW"/>
</dbReference>
<sequence length="415" mass="45744">MNPSIAIIGGGPSGLLLARLLELNEIIDYVVFEKDESSMLGPWLQGGTLDLHASSGQMALKQAGLFDKFNKEFARWNASRMHILNPDGETVACFGEDDNTPEIDRVQLRQLLLDSVPEEKIRWCHAVNAVERRTDTEPSAKDNGCIIHFVNGTSASGFRLIVGADGTWSKVRPLLTPSAPVYSGKMFIEGKLSHDNPSYAKAKELAGPGAILVIGKHKMIAVQQLANETYRVYFGLIVPEDFYSHRRSAMTDDLTSRTEAMRSLLLSSHDYFETYCPELKAFVTNAEGPFRSWPLHRMDPEAISWARCVAPGLTLLGDAAHATTPFVGEGVNCSMHDAVVLADYLVEHCGKDKVFSEDQAALESALAAYEKDMFSRGEGLIRRSTQSEATIFADDAPAQFLQFLNDAIANKDLKR</sequence>
<evidence type="ECO:0000256" key="4">
    <source>
        <dbReference type="ARBA" id="ARBA00023033"/>
    </source>
</evidence>
<evidence type="ECO:0000313" key="6">
    <source>
        <dbReference type="EMBL" id="PYI00083.1"/>
    </source>
</evidence>
<keyword evidence="7" id="KW-1185">Reference proteome</keyword>
<dbReference type="PRINTS" id="PR00420">
    <property type="entry name" value="RNGMNOXGNASE"/>
</dbReference>
<protein>
    <submittedName>
        <fullName evidence="6">FAD/NAD(P)-binding domain-containing protein</fullName>
    </submittedName>
</protein>
<dbReference type="AlphaFoldDB" id="A0A319F4T1"/>
<name>A0A319F4T1_9EURO</name>
<gene>
    <name evidence="6" type="ORF">BO71DRAFT_454897</name>
</gene>
<dbReference type="SUPFAM" id="SSF51905">
    <property type="entry name" value="FAD/NAD(P)-binding domain"/>
    <property type="match status" value="1"/>
</dbReference>
<evidence type="ECO:0000256" key="1">
    <source>
        <dbReference type="ARBA" id="ARBA00022630"/>
    </source>
</evidence>
<reference evidence="6 7" key="1">
    <citation type="submission" date="2018-02" db="EMBL/GenBank/DDBJ databases">
        <title>The genomes of Aspergillus section Nigri reveals drivers in fungal speciation.</title>
        <authorList>
            <consortium name="DOE Joint Genome Institute"/>
            <person name="Vesth T.C."/>
            <person name="Nybo J."/>
            <person name="Theobald S."/>
            <person name="Brandl J."/>
            <person name="Frisvad J.C."/>
            <person name="Nielsen K.F."/>
            <person name="Lyhne E.K."/>
            <person name="Kogle M.E."/>
            <person name="Kuo A."/>
            <person name="Riley R."/>
            <person name="Clum A."/>
            <person name="Nolan M."/>
            <person name="Lipzen A."/>
            <person name="Salamov A."/>
            <person name="Henrissat B."/>
            <person name="Wiebenga A."/>
            <person name="De vries R.P."/>
            <person name="Grigoriev I.V."/>
            <person name="Mortensen U.H."/>
            <person name="Andersen M.R."/>
            <person name="Baker S.E."/>
        </authorList>
    </citation>
    <scope>NUCLEOTIDE SEQUENCE [LARGE SCALE GENOMIC DNA]</scope>
    <source>
        <strain evidence="6 7">CBS 707.79</strain>
    </source>
</reference>
<dbReference type="VEuPathDB" id="FungiDB:BO71DRAFT_454897"/>
<proteinExistence type="predicted"/>
<feature type="domain" description="FAD-binding" evidence="5">
    <location>
        <begin position="313"/>
        <end position="349"/>
    </location>
</feature>
<organism evidence="6 7">
    <name type="scientific">Aspergillus ellipticus CBS 707.79</name>
    <dbReference type="NCBI Taxonomy" id="1448320"/>
    <lineage>
        <taxon>Eukaryota</taxon>
        <taxon>Fungi</taxon>
        <taxon>Dikarya</taxon>
        <taxon>Ascomycota</taxon>
        <taxon>Pezizomycotina</taxon>
        <taxon>Eurotiomycetes</taxon>
        <taxon>Eurotiomycetidae</taxon>
        <taxon>Eurotiales</taxon>
        <taxon>Aspergillaceae</taxon>
        <taxon>Aspergillus</taxon>
        <taxon>Aspergillus subgen. Circumdati</taxon>
    </lineage>
</organism>
<accession>A0A319F4T1</accession>
<evidence type="ECO:0000256" key="3">
    <source>
        <dbReference type="ARBA" id="ARBA00023002"/>
    </source>
</evidence>
<dbReference type="Pfam" id="PF01494">
    <property type="entry name" value="FAD_binding_3"/>
    <property type="match status" value="2"/>
</dbReference>
<dbReference type="Gene3D" id="3.50.50.60">
    <property type="entry name" value="FAD/NAD(P)-binding domain"/>
    <property type="match status" value="1"/>
</dbReference>
<keyword evidence="3" id="KW-0560">Oxidoreductase</keyword>
<keyword evidence="4" id="KW-0503">Monooxygenase</keyword>
<dbReference type="PANTHER" id="PTHR46972">
    <property type="entry name" value="MONOOXYGENASE ASQM-RELATED"/>
    <property type="match status" value="1"/>
</dbReference>
<dbReference type="InterPro" id="IPR036188">
    <property type="entry name" value="FAD/NAD-bd_sf"/>
</dbReference>
<dbReference type="STRING" id="1448320.A0A319F4T1"/>
<dbReference type="GO" id="GO:0071949">
    <property type="term" value="F:FAD binding"/>
    <property type="evidence" value="ECO:0007669"/>
    <property type="project" value="InterPro"/>
</dbReference>
<dbReference type="PANTHER" id="PTHR46972:SF1">
    <property type="entry name" value="FAD DEPENDENT OXIDOREDUCTASE DOMAIN-CONTAINING PROTEIN"/>
    <property type="match status" value="1"/>
</dbReference>
<dbReference type="Proteomes" id="UP000247810">
    <property type="component" value="Unassembled WGS sequence"/>
</dbReference>
<feature type="domain" description="FAD-binding" evidence="5">
    <location>
        <begin position="5"/>
        <end position="175"/>
    </location>
</feature>
<evidence type="ECO:0000259" key="5">
    <source>
        <dbReference type="Pfam" id="PF01494"/>
    </source>
</evidence>
<dbReference type="OrthoDB" id="655030at2759"/>
<dbReference type="EMBL" id="KZ825797">
    <property type="protein sequence ID" value="PYI00083.1"/>
    <property type="molecule type" value="Genomic_DNA"/>
</dbReference>
<keyword evidence="2" id="KW-0274">FAD</keyword>
<dbReference type="InterPro" id="IPR002938">
    <property type="entry name" value="FAD-bd"/>
</dbReference>
<evidence type="ECO:0000256" key="2">
    <source>
        <dbReference type="ARBA" id="ARBA00022827"/>
    </source>
</evidence>